<dbReference type="PANTHER" id="PTHR42928">
    <property type="entry name" value="TRICARBOXYLATE-BINDING PROTEIN"/>
    <property type="match status" value="1"/>
</dbReference>
<dbReference type="InterPro" id="IPR005064">
    <property type="entry name" value="BUG"/>
</dbReference>
<dbReference type="InterPro" id="IPR042100">
    <property type="entry name" value="Bug_dom1"/>
</dbReference>
<accession>A0A7G5EK16</accession>
<dbReference type="SUPFAM" id="SSF53850">
    <property type="entry name" value="Periplasmic binding protein-like II"/>
    <property type="match status" value="1"/>
</dbReference>
<keyword evidence="2" id="KW-0732">Signal</keyword>
<evidence type="ECO:0000313" key="4">
    <source>
        <dbReference type="Proteomes" id="UP000515240"/>
    </source>
</evidence>
<dbReference type="KEGG" id="cpis:HS961_16710"/>
<sequence length="327" mass="34911">MNRRLLNRFALLMPLVLLAVQSGPSAAQGNAGQAINFVVPSAAGGSPDVLSRIITNQWSQNAHRPVIVENKPGAAGNIGMVQVIKGNELTVGYGNINTLAVNRALFSTLPYDVDKDLVPVSHLFNLYNVLIVPAASSAHSVKDLLTEARKNPGKLSYGASGVGTTGHMSGELLNHLEKLNTVFVPYQGGPAALQDLMGGRLDYMFINSSESVPLIKSGKVRALAVTQLGKRIEQLPDVPTMDEAGVKGYEIVSWGGVVGNRKMTPEQAKALAADLDKVLKTSNVRESLNGLGAQPVGGTPEDFKQLIARETKKWTDIIQSSKIEKLN</sequence>
<evidence type="ECO:0000256" key="2">
    <source>
        <dbReference type="SAM" id="SignalP"/>
    </source>
</evidence>
<feature type="signal peptide" evidence="2">
    <location>
        <begin position="1"/>
        <end position="27"/>
    </location>
</feature>
<comment type="similarity">
    <text evidence="1">Belongs to the UPF0065 (bug) family.</text>
</comment>
<feature type="chain" id="PRO_5028822593" evidence="2">
    <location>
        <begin position="28"/>
        <end position="327"/>
    </location>
</feature>
<evidence type="ECO:0000256" key="1">
    <source>
        <dbReference type="ARBA" id="ARBA00006987"/>
    </source>
</evidence>
<dbReference type="EMBL" id="CP058554">
    <property type="protein sequence ID" value="QMV74341.1"/>
    <property type="molecule type" value="Genomic_DNA"/>
</dbReference>
<proteinExistence type="inferred from homology"/>
<name>A0A7G5EK16_9BURK</name>
<dbReference type="Pfam" id="PF03401">
    <property type="entry name" value="TctC"/>
    <property type="match status" value="1"/>
</dbReference>
<dbReference type="Proteomes" id="UP000515240">
    <property type="component" value="Chromosome"/>
</dbReference>
<reference evidence="3 4" key="1">
    <citation type="journal article" date="2020" name="G3 (Bethesda)">
        <title>CeMbio - The Caenorhabditis elegans Microbiome Resource.</title>
        <authorList>
            <person name="Dirksen P."/>
            <person name="Assie A."/>
            <person name="Zimmermann J."/>
            <person name="Zhang F."/>
            <person name="Tietje A.M."/>
            <person name="Marsh S.A."/>
            <person name="Felix M.A."/>
            <person name="Shapira M."/>
            <person name="Kaleta C."/>
            <person name="Schulenburg H."/>
            <person name="Samuel B."/>
        </authorList>
    </citation>
    <scope>NUCLEOTIDE SEQUENCE [LARGE SCALE GENOMIC DNA]</scope>
    <source>
        <strain evidence="3 4">BIGb0172</strain>
    </source>
</reference>
<dbReference type="PIRSF" id="PIRSF017082">
    <property type="entry name" value="YflP"/>
    <property type="match status" value="1"/>
</dbReference>
<dbReference type="AlphaFoldDB" id="A0A7G5EK16"/>
<gene>
    <name evidence="3" type="ORF">HS961_16710</name>
</gene>
<dbReference type="Gene3D" id="3.40.190.150">
    <property type="entry name" value="Bordetella uptake gene, domain 1"/>
    <property type="match status" value="1"/>
</dbReference>
<organism evidence="3 4">
    <name type="scientific">Comamonas piscis</name>
    <dbReference type="NCBI Taxonomy" id="1562974"/>
    <lineage>
        <taxon>Bacteria</taxon>
        <taxon>Pseudomonadati</taxon>
        <taxon>Pseudomonadota</taxon>
        <taxon>Betaproteobacteria</taxon>
        <taxon>Burkholderiales</taxon>
        <taxon>Comamonadaceae</taxon>
        <taxon>Comamonas</taxon>
    </lineage>
</organism>
<dbReference type="Gene3D" id="3.40.190.10">
    <property type="entry name" value="Periplasmic binding protein-like II"/>
    <property type="match status" value="1"/>
</dbReference>
<evidence type="ECO:0000313" key="3">
    <source>
        <dbReference type="EMBL" id="QMV74341.1"/>
    </source>
</evidence>
<keyword evidence="4" id="KW-1185">Reference proteome</keyword>
<dbReference type="CDD" id="cd07012">
    <property type="entry name" value="PBP2_Bug_TTT"/>
    <property type="match status" value="1"/>
</dbReference>
<protein>
    <submittedName>
        <fullName evidence="3">Tripartite tricarboxylate transporter substrate binding protein</fullName>
    </submittedName>
</protein>
<dbReference type="RefSeq" id="WP_182323907.1">
    <property type="nucleotide sequence ID" value="NZ_CP058554.1"/>
</dbReference>
<dbReference type="PANTHER" id="PTHR42928:SF5">
    <property type="entry name" value="BLR1237 PROTEIN"/>
    <property type="match status" value="1"/>
</dbReference>